<keyword evidence="2" id="KW-1185">Reference proteome</keyword>
<accession>A0ABV6Y9V5</accession>
<protein>
    <submittedName>
        <fullName evidence="1">Uncharacterized protein</fullName>
    </submittedName>
</protein>
<evidence type="ECO:0000313" key="2">
    <source>
        <dbReference type="Proteomes" id="UP001593940"/>
    </source>
</evidence>
<dbReference type="EMBL" id="JBHOMY010000041">
    <property type="protein sequence ID" value="MFC1458066.1"/>
    <property type="molecule type" value="Genomic_DNA"/>
</dbReference>
<dbReference type="Proteomes" id="UP001593940">
    <property type="component" value="Unassembled WGS sequence"/>
</dbReference>
<comment type="caution">
    <text evidence="1">The sequence shown here is derived from an EMBL/GenBank/DDBJ whole genome shotgun (WGS) entry which is preliminary data.</text>
</comment>
<proteinExistence type="predicted"/>
<sequence>MRAAKKQIAAEPVPTELRVGRDQWQHPIVGLPHTDTEGWYAQAKIAFGTISAPFVEAEIERLLNALRWRKSTLSLETELNAALAVIEGLKPQNEVEAMMAVQMALTHVATVEMLSRFGRLDPLVSPEACHAAGITASKLLRAFAGHVDVLTRSRRPAVQVVRVERINLEPGAQALVGAITGPRDRKKGGG</sequence>
<organism evidence="1 2">
    <name type="scientific">Microvirga arabica</name>
    <dbReference type="NCBI Taxonomy" id="1128671"/>
    <lineage>
        <taxon>Bacteria</taxon>
        <taxon>Pseudomonadati</taxon>
        <taxon>Pseudomonadota</taxon>
        <taxon>Alphaproteobacteria</taxon>
        <taxon>Hyphomicrobiales</taxon>
        <taxon>Methylobacteriaceae</taxon>
        <taxon>Microvirga</taxon>
    </lineage>
</organism>
<reference evidence="1 2" key="1">
    <citation type="submission" date="2024-09" db="EMBL/GenBank/DDBJ databases">
        <title>Nodulacao em especies de Leguminosae Basais da Amazonia e Caracterizacao dos Rizobios e Bacterias Associadas aos Nodulos.</title>
        <authorList>
            <person name="Jambeiro I.C.A."/>
            <person name="Lopes I.S."/>
            <person name="Aguiar E.R.G.R."/>
            <person name="Santos A.F.J."/>
            <person name="Dos Santos J.M.F."/>
            <person name="Gross E."/>
        </authorList>
    </citation>
    <scope>NUCLEOTIDE SEQUENCE [LARGE SCALE GENOMIC DNA]</scope>
    <source>
        <strain evidence="1 2">BRUESC1165</strain>
    </source>
</reference>
<evidence type="ECO:0000313" key="1">
    <source>
        <dbReference type="EMBL" id="MFC1458066.1"/>
    </source>
</evidence>
<dbReference type="RefSeq" id="WP_377030152.1">
    <property type="nucleotide sequence ID" value="NZ_JBHOMY010000041.1"/>
</dbReference>
<gene>
    <name evidence="1" type="ORF">ACETIH_15380</name>
</gene>
<name>A0ABV6Y9V5_9HYPH</name>